<feature type="coiled-coil region" evidence="10">
    <location>
        <begin position="302"/>
        <end position="396"/>
    </location>
</feature>
<evidence type="ECO:0000256" key="1">
    <source>
        <dbReference type="ARBA" id="ARBA00004123"/>
    </source>
</evidence>
<keyword evidence="13" id="KW-1185">Reference proteome</keyword>
<dbReference type="PANTHER" id="PTHR45916:SF1">
    <property type="entry name" value="STRUCTURAL MAINTENANCE OF CHROMOSOMES PROTEIN 5"/>
    <property type="match status" value="1"/>
</dbReference>
<dbReference type="InterPro" id="IPR027417">
    <property type="entry name" value="P-loop_NTPase"/>
</dbReference>
<evidence type="ECO:0000313" key="12">
    <source>
        <dbReference type="EMBL" id="KAH8370365.1"/>
    </source>
</evidence>
<gene>
    <name evidence="12" type="ORF">KR093_003157</name>
</gene>
<evidence type="ECO:0000256" key="5">
    <source>
        <dbReference type="ARBA" id="ARBA00022454"/>
    </source>
</evidence>
<evidence type="ECO:0000256" key="7">
    <source>
        <dbReference type="ARBA" id="ARBA00022840"/>
    </source>
</evidence>
<evidence type="ECO:0000259" key="11">
    <source>
        <dbReference type="Pfam" id="PF13476"/>
    </source>
</evidence>
<proteinExistence type="inferred from homology"/>
<reference evidence="12" key="1">
    <citation type="journal article" date="2021" name="Mol. Ecol. Resour.">
        <title>Phylogenomic analyses of the genus Drosophila reveals genomic signals of climate adaptation.</title>
        <authorList>
            <person name="Li F."/>
            <person name="Rane R.V."/>
            <person name="Luria V."/>
            <person name="Xiong Z."/>
            <person name="Chen J."/>
            <person name="Li Z."/>
            <person name="Catullo R.A."/>
            <person name="Griffin P.C."/>
            <person name="Schiffer M."/>
            <person name="Pearce S."/>
            <person name="Lee S.F."/>
            <person name="McElroy K."/>
            <person name="Stocker A."/>
            <person name="Shirriffs J."/>
            <person name="Cockerell F."/>
            <person name="Coppin C."/>
            <person name="Sgro C.M."/>
            <person name="Karger A."/>
            <person name="Cain J.W."/>
            <person name="Weber J.A."/>
            <person name="Santpere G."/>
            <person name="Kirschner M.W."/>
            <person name="Hoffmann A.A."/>
            <person name="Oakeshott J.G."/>
            <person name="Zhang G."/>
        </authorList>
    </citation>
    <scope>NUCLEOTIDE SEQUENCE</scope>
    <source>
        <strain evidence="12">BGI-SZ-2011g</strain>
    </source>
</reference>
<feature type="non-terminal residue" evidence="12">
    <location>
        <position position="1010"/>
    </location>
</feature>
<sequence>SYNEITYYPKEYLNVLTGPNGTGKSTIVSAIILGLGGDPQLLDRSSSIADYIKSNKNSAIITITINGRTENAKESFKRTISQSGESHYFVNSKQLSKSKFLDIVSSFNIQVSNLCQFLPQDRVQDFSKMNPQELLVNTMSSVCDDEFIQNFNDLKEMRVRLLNAHADREKEKENLQKEEKRLEQLQVTVDQYQERQEISQKLKVYKAKQLWTQLAGAKSKIDQLKSQLATANVDCINKKRIYESHQKAQQQITQKSFELKQKKEEQIKLINHSHNTKNKLDSQLETIKHKINERKYELKGNIEQATKNKMELDNLTQLAEAKNRELQQFNENKSDLVKELEKHSRIINETQETTMRQYQKRIQIEKKLNDEIIPEVKALNHKIERLQNIKTQKIEELRVKNPNLVRAMSWVAENKHKYKSNIYDPMIFELRINSKEAAMYLENLISQRDLYAFACEDKSDMSDLINELCVKQKLSVNIIYCAPGDRCLYTSTVPLSEITSMGFTSYLGDLVSGPMPIINKLCGAYHIHNIPIGTDQVCNYTSMIPKSIRIFFGGTTKFSVTASRYRSDLILTESTIHSKNQLITVDTKQLAELKARYTNSISERNQLRNKIVEIDNEFARLQETKRIEVDNKRKIDQKLEYFKNLENEVKKHNDKLVIVKRSLASLDGLKERFQENVLADFKKLFEIECNLIKILEASEKYITNKKVFQVMENVFKRQHESQINNLKESEENYKDASGIVEKLTKSLDTQTESIQSKTEEVRNLCNGKLPTHKDFPFKIEFSEISQLDIEQIREAIVEFQARLECMVNVNPEAISDFQQRQEQVELLKQIIKQKTNQEKNVDSEICTLFNNWEPKLNKLVETISTKFSEFMESISYVGEVVLSRKDKLDFNSYGIQIMVQYRREGKLQTLDKYIQSGGERAVAIAIYSLSLQHVTSVPFRCVDEINQGMDATNERNIFELLLKEATKEGSAQYLFVTPKLLPDLNYNERLCVSVVHNSGSMKPDANFPLC</sequence>
<evidence type="ECO:0000256" key="9">
    <source>
        <dbReference type="ARBA" id="ARBA00023242"/>
    </source>
</evidence>
<keyword evidence="9" id="KW-0539">Nucleus</keyword>
<keyword evidence="6" id="KW-0547">Nucleotide-binding</keyword>
<dbReference type="GO" id="GO:0016887">
    <property type="term" value="F:ATP hydrolysis activity"/>
    <property type="evidence" value="ECO:0007669"/>
    <property type="project" value="InterPro"/>
</dbReference>
<dbReference type="GO" id="GO:0003697">
    <property type="term" value="F:single-stranded DNA binding"/>
    <property type="evidence" value="ECO:0007669"/>
    <property type="project" value="TreeGrafter"/>
</dbReference>
<feature type="coiled-coil region" evidence="10">
    <location>
        <begin position="590"/>
        <end position="662"/>
    </location>
</feature>
<dbReference type="GO" id="GO:0000724">
    <property type="term" value="P:double-strand break repair via homologous recombination"/>
    <property type="evidence" value="ECO:0007669"/>
    <property type="project" value="TreeGrafter"/>
</dbReference>
<accession>A0AAD4JZX8</accession>
<keyword evidence="8 10" id="KW-0175">Coiled coil</keyword>
<dbReference type="FunFam" id="3.40.50.300:FF:001301">
    <property type="entry name" value="Structural maintenance of chromosomes 5"/>
    <property type="match status" value="1"/>
</dbReference>
<evidence type="ECO:0000256" key="8">
    <source>
        <dbReference type="ARBA" id="ARBA00023054"/>
    </source>
</evidence>
<keyword evidence="7" id="KW-0067">ATP-binding</keyword>
<comment type="caution">
    <text evidence="12">The sequence shown here is derived from an EMBL/GenBank/DDBJ whole genome shotgun (WGS) entry which is preliminary data.</text>
</comment>
<evidence type="ECO:0000256" key="4">
    <source>
        <dbReference type="ARBA" id="ARBA00018687"/>
    </source>
</evidence>
<evidence type="ECO:0000313" key="13">
    <source>
        <dbReference type="Proteomes" id="UP001200034"/>
    </source>
</evidence>
<dbReference type="Pfam" id="PF13476">
    <property type="entry name" value="AAA_23"/>
    <property type="match status" value="1"/>
</dbReference>
<dbReference type="Proteomes" id="UP001200034">
    <property type="component" value="Unassembled WGS sequence"/>
</dbReference>
<dbReference type="GO" id="GO:0030915">
    <property type="term" value="C:Smc5-Smc6 complex"/>
    <property type="evidence" value="ECO:0007669"/>
    <property type="project" value="TreeGrafter"/>
</dbReference>
<organism evidence="12 13">
    <name type="scientific">Drosophila rubida</name>
    <dbReference type="NCBI Taxonomy" id="30044"/>
    <lineage>
        <taxon>Eukaryota</taxon>
        <taxon>Metazoa</taxon>
        <taxon>Ecdysozoa</taxon>
        <taxon>Arthropoda</taxon>
        <taxon>Hexapoda</taxon>
        <taxon>Insecta</taxon>
        <taxon>Pterygota</taxon>
        <taxon>Neoptera</taxon>
        <taxon>Endopterygota</taxon>
        <taxon>Diptera</taxon>
        <taxon>Brachycera</taxon>
        <taxon>Muscomorpha</taxon>
        <taxon>Ephydroidea</taxon>
        <taxon>Drosophilidae</taxon>
        <taxon>Drosophila</taxon>
    </lineage>
</organism>
<dbReference type="GO" id="GO:0005634">
    <property type="term" value="C:nucleus"/>
    <property type="evidence" value="ECO:0007669"/>
    <property type="project" value="UniProtKB-SubCell"/>
</dbReference>
<feature type="coiled-coil region" evidence="10">
    <location>
        <begin position="154"/>
        <end position="265"/>
    </location>
</feature>
<dbReference type="GO" id="GO:0005524">
    <property type="term" value="F:ATP binding"/>
    <property type="evidence" value="ECO:0007669"/>
    <property type="project" value="UniProtKB-KW"/>
</dbReference>
<dbReference type="PANTHER" id="PTHR45916">
    <property type="entry name" value="STRUCTURAL MAINTENANCE OF CHROMOSOMES PROTEIN 5"/>
    <property type="match status" value="1"/>
</dbReference>
<dbReference type="Gene3D" id="3.40.50.300">
    <property type="entry name" value="P-loop containing nucleotide triphosphate hydrolases"/>
    <property type="match status" value="2"/>
</dbReference>
<dbReference type="EMBL" id="JAJJHW010002585">
    <property type="protein sequence ID" value="KAH8370365.1"/>
    <property type="molecule type" value="Genomic_DNA"/>
</dbReference>
<evidence type="ECO:0000256" key="10">
    <source>
        <dbReference type="SAM" id="Coils"/>
    </source>
</evidence>
<dbReference type="AlphaFoldDB" id="A0AAD4JZX8"/>
<feature type="coiled-coil region" evidence="10">
    <location>
        <begin position="716"/>
        <end position="760"/>
    </location>
</feature>
<evidence type="ECO:0000256" key="6">
    <source>
        <dbReference type="ARBA" id="ARBA00022741"/>
    </source>
</evidence>
<feature type="domain" description="Rad50/SbcC-type AAA" evidence="11">
    <location>
        <begin position="8"/>
        <end position="186"/>
    </location>
</feature>
<name>A0AAD4JZX8_9MUSC</name>
<keyword evidence="5" id="KW-0158">Chromosome</keyword>
<evidence type="ECO:0000256" key="3">
    <source>
        <dbReference type="ARBA" id="ARBA00010171"/>
    </source>
</evidence>
<comment type="subcellular location">
    <subcellularLocation>
        <location evidence="2">Chromosome</location>
    </subcellularLocation>
    <subcellularLocation>
        <location evidence="1">Nucleus</location>
    </subcellularLocation>
</comment>
<comment type="similarity">
    <text evidence="3">Belongs to the SMC family. SMC5 subfamily.</text>
</comment>
<evidence type="ECO:0000256" key="2">
    <source>
        <dbReference type="ARBA" id="ARBA00004286"/>
    </source>
</evidence>
<dbReference type="SUPFAM" id="SSF52540">
    <property type="entry name" value="P-loop containing nucleoside triphosphate hydrolases"/>
    <property type="match status" value="2"/>
</dbReference>
<protein>
    <recommendedName>
        <fullName evidence="4">Structural maintenance of chromosomes protein 5</fullName>
    </recommendedName>
</protein>
<dbReference type="InterPro" id="IPR038729">
    <property type="entry name" value="Rad50/SbcC_AAA"/>
</dbReference>